<organism evidence="2 3">
    <name type="scientific">Laetiporus sulphureus 93-53</name>
    <dbReference type="NCBI Taxonomy" id="1314785"/>
    <lineage>
        <taxon>Eukaryota</taxon>
        <taxon>Fungi</taxon>
        <taxon>Dikarya</taxon>
        <taxon>Basidiomycota</taxon>
        <taxon>Agaricomycotina</taxon>
        <taxon>Agaricomycetes</taxon>
        <taxon>Polyporales</taxon>
        <taxon>Laetiporus</taxon>
    </lineage>
</organism>
<accession>A0A165DPU1</accession>
<feature type="region of interest" description="Disordered" evidence="1">
    <location>
        <begin position="1"/>
        <end position="36"/>
    </location>
</feature>
<sequence>MPDGQLRPDDAAPTVRDVSHPSPSSSVAEPSDLPSNGRIVGLSESSVARVCHNHITAVCMLTNDTTAIPLESPSSDPAPPSYGHRCSEPIMARGSFVLAVVVLGADEQRKGLFRGPLSVVIQAARSGSNAAPFVRARARRRPSSDGPNHRVAGDIIR</sequence>
<proteinExistence type="predicted"/>
<reference evidence="2 3" key="1">
    <citation type="journal article" date="2016" name="Mol. Biol. Evol.">
        <title>Comparative Genomics of Early-Diverging Mushroom-Forming Fungi Provides Insights into the Origins of Lignocellulose Decay Capabilities.</title>
        <authorList>
            <person name="Nagy L.G."/>
            <person name="Riley R."/>
            <person name="Tritt A."/>
            <person name="Adam C."/>
            <person name="Daum C."/>
            <person name="Floudas D."/>
            <person name="Sun H."/>
            <person name="Yadav J.S."/>
            <person name="Pangilinan J."/>
            <person name="Larsson K.H."/>
            <person name="Matsuura K."/>
            <person name="Barry K."/>
            <person name="Labutti K."/>
            <person name="Kuo R."/>
            <person name="Ohm R.A."/>
            <person name="Bhattacharya S.S."/>
            <person name="Shirouzu T."/>
            <person name="Yoshinaga Y."/>
            <person name="Martin F.M."/>
            <person name="Grigoriev I.V."/>
            <person name="Hibbett D.S."/>
        </authorList>
    </citation>
    <scope>NUCLEOTIDE SEQUENCE [LARGE SCALE GENOMIC DNA]</scope>
    <source>
        <strain evidence="2 3">93-53</strain>
    </source>
</reference>
<dbReference type="EMBL" id="KV427630">
    <property type="protein sequence ID" value="KZT05364.1"/>
    <property type="molecule type" value="Genomic_DNA"/>
</dbReference>
<evidence type="ECO:0000256" key="1">
    <source>
        <dbReference type="SAM" id="MobiDB-lite"/>
    </source>
</evidence>
<dbReference type="Proteomes" id="UP000076871">
    <property type="component" value="Unassembled WGS sequence"/>
</dbReference>
<dbReference type="RefSeq" id="XP_040763104.1">
    <property type="nucleotide sequence ID" value="XM_040909140.1"/>
</dbReference>
<dbReference type="GeneID" id="63826169"/>
<name>A0A165DPU1_9APHY</name>
<dbReference type="AlphaFoldDB" id="A0A165DPU1"/>
<dbReference type="InParanoid" id="A0A165DPU1"/>
<keyword evidence="3" id="KW-1185">Reference proteome</keyword>
<feature type="region of interest" description="Disordered" evidence="1">
    <location>
        <begin position="132"/>
        <end position="157"/>
    </location>
</feature>
<gene>
    <name evidence="2" type="ORF">LAESUDRAFT_726996</name>
</gene>
<feature type="compositionally biased region" description="Basic and acidic residues" evidence="1">
    <location>
        <begin position="147"/>
        <end position="157"/>
    </location>
</feature>
<feature type="compositionally biased region" description="Basic and acidic residues" evidence="1">
    <location>
        <begin position="1"/>
        <end position="10"/>
    </location>
</feature>
<evidence type="ECO:0000313" key="3">
    <source>
        <dbReference type="Proteomes" id="UP000076871"/>
    </source>
</evidence>
<protein>
    <submittedName>
        <fullName evidence="2">Uncharacterized protein</fullName>
    </submittedName>
</protein>
<evidence type="ECO:0000313" key="2">
    <source>
        <dbReference type="EMBL" id="KZT05364.1"/>
    </source>
</evidence>